<dbReference type="CDD" id="cd10960">
    <property type="entry name" value="CE4_NodB_like_1"/>
    <property type="match status" value="1"/>
</dbReference>
<dbReference type="GO" id="GO:0005975">
    <property type="term" value="P:carbohydrate metabolic process"/>
    <property type="evidence" value="ECO:0007669"/>
    <property type="project" value="InterPro"/>
</dbReference>
<keyword evidence="9" id="KW-1185">Reference proteome</keyword>
<dbReference type="InterPro" id="IPR013830">
    <property type="entry name" value="SGNH_hydro"/>
</dbReference>
<dbReference type="GO" id="GO:0016788">
    <property type="term" value="F:hydrolase activity, acting on ester bonds"/>
    <property type="evidence" value="ECO:0007669"/>
    <property type="project" value="UniProtKB-ARBA"/>
</dbReference>
<sequence length="704" mass="75152">MTGRLAALIWLALAAMAGAMPASGQQRPHWVGTWASAQQIPEDRNLMAEADMRDATLRQIVRVSIGGERIRIRLSNMFGTRPLTIDSVHVARPADPGTARIDPATDRAVTFSGRRFVTIPPGADYVSDPVDLAVAPLSHLAISAHLPEAPARQTGHPGSRTVTYYVHGDRSAAADLPGAGRIEHWYQLAGIDVAAPADAAAIVAIGDSITDGHGVETGTDRRWTDALAERLQADPATRHIAVLNLGIGGNRVLDDGLGPNALARFERDVLGQPGVRWAILLEGVNDLGALTREAPATPEAHRRLVEGIIAAYAQMVDRARARGIRMIGATIMPYGASDYYHPDAANEADRAAINAWIRAPGHFDAVIDFDAITRDPAAPSRMRRDVDLGDGLHPGPAGYAIMANAIPLSLFQDSPGGESGDGPAIAFTFDDLPAHLPLPPGETAPSVVASIAQTLHAAGIEGVYGFVNAAGVAADPGLNQSLLAWRAAGLPLGNHGWSHANLNGVPLDSYLSEIARGEPVLARLMGDGDWRWYRYPYLAEGDDPARRAAVRRYLAAHRYRIAQVTMSFADYLWNPPYARCSAARDTAAIARLEASYLAAARESLDRSRALSRALYGRDIPYVLLMHVGAFDAHMLPRLIALYREAGVRFVSLPEAERDPAYATDIDPSQPPAPGLEGRLAAAGRPLPPPAHDYAAELAAMCPAS</sequence>
<feature type="signal peptide" evidence="6">
    <location>
        <begin position="1"/>
        <end position="19"/>
    </location>
</feature>
<evidence type="ECO:0000259" key="7">
    <source>
        <dbReference type="PROSITE" id="PS51677"/>
    </source>
</evidence>
<dbReference type="EMBL" id="VOQQ01000001">
    <property type="protein sequence ID" value="TXC62202.1"/>
    <property type="molecule type" value="Genomic_DNA"/>
</dbReference>
<dbReference type="OrthoDB" id="1828825at2"/>
<dbReference type="InterPro" id="IPR053140">
    <property type="entry name" value="GDSL_Rv0518-like"/>
</dbReference>
<dbReference type="AlphaFoldDB" id="A0A5C6TNF8"/>
<dbReference type="PANTHER" id="PTHR43784">
    <property type="entry name" value="GDSL-LIKE LIPASE/ACYLHYDROLASE, PUTATIVE (AFU_ORTHOLOGUE AFUA_2G00820)-RELATED"/>
    <property type="match status" value="1"/>
</dbReference>
<dbReference type="RefSeq" id="WP_147041590.1">
    <property type="nucleotide sequence ID" value="NZ_BAABIR010000001.1"/>
</dbReference>
<comment type="similarity">
    <text evidence="2">Belongs to the polysaccharide deacetylase family.</text>
</comment>
<dbReference type="PROSITE" id="PS51677">
    <property type="entry name" value="NODB"/>
    <property type="match status" value="1"/>
</dbReference>
<dbReference type="InterPro" id="IPR002509">
    <property type="entry name" value="NODB_dom"/>
</dbReference>
<evidence type="ECO:0000256" key="4">
    <source>
        <dbReference type="ARBA" id="ARBA00032976"/>
    </source>
</evidence>
<evidence type="ECO:0000256" key="6">
    <source>
        <dbReference type="SAM" id="SignalP"/>
    </source>
</evidence>
<evidence type="ECO:0000256" key="2">
    <source>
        <dbReference type="ARBA" id="ARBA00010973"/>
    </source>
</evidence>
<name>A0A5C6TNF8_9SPHN</name>
<dbReference type="Pfam" id="PF13472">
    <property type="entry name" value="Lipase_GDSL_2"/>
    <property type="match status" value="1"/>
</dbReference>
<keyword evidence="6" id="KW-0732">Signal</keyword>
<dbReference type="CDD" id="cd01830">
    <property type="entry name" value="XynE_like"/>
    <property type="match status" value="1"/>
</dbReference>
<feature type="chain" id="PRO_5023035412" description="Chitooligosaccharide deacetylase" evidence="6">
    <location>
        <begin position="20"/>
        <end position="704"/>
    </location>
</feature>
<dbReference type="Gene3D" id="3.40.50.1110">
    <property type="entry name" value="SGNH hydrolase"/>
    <property type="match status" value="1"/>
</dbReference>
<dbReference type="Gene3D" id="3.20.20.370">
    <property type="entry name" value="Glycoside hydrolase/deacetylase"/>
    <property type="match status" value="1"/>
</dbReference>
<accession>A0A5C6TNF8</accession>
<organism evidence="8 9">
    <name type="scientific">Allosphingosinicella ginsenosidimutans</name>
    <dbReference type="NCBI Taxonomy" id="1176539"/>
    <lineage>
        <taxon>Bacteria</taxon>
        <taxon>Pseudomonadati</taxon>
        <taxon>Pseudomonadota</taxon>
        <taxon>Alphaproteobacteria</taxon>
        <taxon>Sphingomonadales</taxon>
        <taxon>Sphingomonadaceae</taxon>
        <taxon>Allosphingosinicella</taxon>
    </lineage>
</organism>
<feature type="domain" description="NodB homology" evidence="7">
    <location>
        <begin position="423"/>
        <end position="650"/>
    </location>
</feature>
<comment type="caution">
    <text evidence="8">The sequence shown here is derived from an EMBL/GenBank/DDBJ whole genome shotgun (WGS) entry which is preliminary data.</text>
</comment>
<dbReference type="Pfam" id="PF01522">
    <property type="entry name" value="Polysacc_deac_1"/>
    <property type="match status" value="1"/>
</dbReference>
<comment type="function">
    <text evidence="1">Is involved in generating a small heat-stable compound (Nod), an acylated oligomer of N-acetylglucosamine, that stimulates mitosis in various plant protoplasts.</text>
</comment>
<dbReference type="PANTHER" id="PTHR43784:SF2">
    <property type="entry name" value="GDSL-LIKE LIPASE_ACYLHYDROLASE, PUTATIVE (AFU_ORTHOLOGUE AFUA_2G00820)-RELATED"/>
    <property type="match status" value="1"/>
</dbReference>
<dbReference type="GO" id="GO:0016810">
    <property type="term" value="F:hydrolase activity, acting on carbon-nitrogen (but not peptide) bonds"/>
    <property type="evidence" value="ECO:0007669"/>
    <property type="project" value="InterPro"/>
</dbReference>
<evidence type="ECO:0000256" key="5">
    <source>
        <dbReference type="SAM" id="MobiDB-lite"/>
    </source>
</evidence>
<reference evidence="8 9" key="1">
    <citation type="journal article" date="2015" name="J. Microbiol.">
        <title>Sphingosinicella ginsenosidimutans sp. nov., with ginsenoside converting activity.</title>
        <authorList>
            <person name="Kim J.K."/>
            <person name="Kang M.S."/>
            <person name="Park S.C."/>
            <person name="Kim K.M."/>
            <person name="Choi K."/>
            <person name="Yoon M.H."/>
            <person name="Im W.T."/>
        </authorList>
    </citation>
    <scope>NUCLEOTIDE SEQUENCE [LARGE SCALE GENOMIC DNA]</scope>
    <source>
        <strain evidence="8 9">BS-11</strain>
    </source>
</reference>
<dbReference type="InterPro" id="IPR011330">
    <property type="entry name" value="Glyco_hydro/deAcase_b/a-brl"/>
</dbReference>
<evidence type="ECO:0000313" key="8">
    <source>
        <dbReference type="EMBL" id="TXC62202.1"/>
    </source>
</evidence>
<dbReference type="Proteomes" id="UP000321249">
    <property type="component" value="Unassembled WGS sequence"/>
</dbReference>
<dbReference type="SUPFAM" id="SSF88713">
    <property type="entry name" value="Glycoside hydrolase/deacetylase"/>
    <property type="match status" value="1"/>
</dbReference>
<evidence type="ECO:0000313" key="9">
    <source>
        <dbReference type="Proteomes" id="UP000321249"/>
    </source>
</evidence>
<dbReference type="SUPFAM" id="SSF52266">
    <property type="entry name" value="SGNH hydrolase"/>
    <property type="match status" value="1"/>
</dbReference>
<proteinExistence type="inferred from homology"/>
<feature type="region of interest" description="Disordered" evidence="5">
    <location>
        <begin position="660"/>
        <end position="681"/>
    </location>
</feature>
<evidence type="ECO:0000256" key="3">
    <source>
        <dbReference type="ARBA" id="ARBA00020071"/>
    </source>
</evidence>
<protein>
    <recommendedName>
        <fullName evidence="3">Chitooligosaccharide deacetylase</fullName>
    </recommendedName>
    <alternativeName>
        <fullName evidence="4">Nodulation protein B</fullName>
    </alternativeName>
</protein>
<evidence type="ECO:0000256" key="1">
    <source>
        <dbReference type="ARBA" id="ARBA00003236"/>
    </source>
</evidence>
<gene>
    <name evidence="8" type="ORF">FRZ32_00185</name>
</gene>
<dbReference type="InterPro" id="IPR036514">
    <property type="entry name" value="SGNH_hydro_sf"/>
</dbReference>